<comment type="caution">
    <text evidence="3">The sequence shown here is derived from an EMBL/GenBank/DDBJ whole genome shotgun (WGS) entry which is preliminary data.</text>
</comment>
<reference evidence="3" key="1">
    <citation type="submission" date="2021-02" db="EMBL/GenBank/DDBJ databases">
        <authorList>
            <person name="Nowell W R."/>
        </authorList>
    </citation>
    <scope>NUCLEOTIDE SEQUENCE</scope>
</reference>
<dbReference type="InterPro" id="IPR027417">
    <property type="entry name" value="P-loop_NTPase"/>
</dbReference>
<gene>
    <name evidence="3" type="ORF">QYT958_LOCUS39940</name>
</gene>
<dbReference type="CDD" id="cd00154">
    <property type="entry name" value="Rab"/>
    <property type="match status" value="1"/>
</dbReference>
<dbReference type="Pfam" id="PF00071">
    <property type="entry name" value="Ras"/>
    <property type="match status" value="1"/>
</dbReference>
<accession>A0A822BJL5</accession>
<dbReference type="GO" id="GO:0005525">
    <property type="term" value="F:GTP binding"/>
    <property type="evidence" value="ECO:0007669"/>
    <property type="project" value="InterPro"/>
</dbReference>
<evidence type="ECO:0000313" key="4">
    <source>
        <dbReference type="Proteomes" id="UP000663848"/>
    </source>
</evidence>
<protein>
    <submittedName>
        <fullName evidence="3">Uncharacterized protein</fullName>
    </submittedName>
</protein>
<name>A0A822BJL5_9BILA</name>
<dbReference type="GO" id="GO:0003924">
    <property type="term" value="F:GTPase activity"/>
    <property type="evidence" value="ECO:0007669"/>
    <property type="project" value="InterPro"/>
</dbReference>
<evidence type="ECO:0000313" key="3">
    <source>
        <dbReference type="EMBL" id="CAF5020975.1"/>
    </source>
</evidence>
<comment type="similarity">
    <text evidence="1">Belongs to the small GTPase superfamily. Rab family.</text>
</comment>
<feature type="non-terminal residue" evidence="3">
    <location>
        <position position="1"/>
    </location>
</feature>
<evidence type="ECO:0000256" key="2">
    <source>
        <dbReference type="ARBA" id="ARBA00022741"/>
    </source>
</evidence>
<dbReference type="AlphaFoldDB" id="A0A822BJL5"/>
<dbReference type="FunFam" id="3.40.50.300:FF:001447">
    <property type="entry name" value="Ras-related protein Rab-1B"/>
    <property type="match status" value="1"/>
</dbReference>
<dbReference type="SMART" id="SM00175">
    <property type="entry name" value="RAB"/>
    <property type="match status" value="1"/>
</dbReference>
<dbReference type="SUPFAM" id="SSF52540">
    <property type="entry name" value="P-loop containing nucleoside triphosphate hydrolases"/>
    <property type="match status" value="1"/>
</dbReference>
<dbReference type="InterPro" id="IPR001806">
    <property type="entry name" value="Small_GTPase"/>
</dbReference>
<keyword evidence="2" id="KW-0547">Nucleotide-binding</keyword>
<organism evidence="3 4">
    <name type="scientific">Rotaria socialis</name>
    <dbReference type="NCBI Taxonomy" id="392032"/>
    <lineage>
        <taxon>Eukaryota</taxon>
        <taxon>Metazoa</taxon>
        <taxon>Spiralia</taxon>
        <taxon>Gnathifera</taxon>
        <taxon>Rotifera</taxon>
        <taxon>Eurotatoria</taxon>
        <taxon>Bdelloidea</taxon>
        <taxon>Philodinida</taxon>
        <taxon>Philodinidae</taxon>
        <taxon>Rotaria</taxon>
    </lineage>
</organism>
<dbReference type="Gene3D" id="3.40.50.300">
    <property type="entry name" value="P-loop containing nucleotide triphosphate hydrolases"/>
    <property type="match status" value="1"/>
</dbReference>
<dbReference type="NCBIfam" id="TIGR00231">
    <property type="entry name" value="small_GTP"/>
    <property type="match status" value="1"/>
</dbReference>
<evidence type="ECO:0000256" key="1">
    <source>
        <dbReference type="ARBA" id="ARBA00006270"/>
    </source>
</evidence>
<dbReference type="InterPro" id="IPR005225">
    <property type="entry name" value="Small_GTP-bd"/>
</dbReference>
<sequence>CDTAFQERYRSITNAYYRGAQAVIIVFDVTKAESFDNLKMWLEELNQHLDQSVKNILVGNKYDLIYNRVVGRETAQVCERSST</sequence>
<dbReference type="PANTHER" id="PTHR47978">
    <property type="match status" value="1"/>
</dbReference>
<dbReference type="PROSITE" id="PS51419">
    <property type="entry name" value="RAB"/>
    <property type="match status" value="1"/>
</dbReference>
<proteinExistence type="inferred from homology"/>
<dbReference type="Proteomes" id="UP000663848">
    <property type="component" value="Unassembled WGS sequence"/>
</dbReference>
<dbReference type="PROSITE" id="PS51421">
    <property type="entry name" value="RAS"/>
    <property type="match status" value="1"/>
</dbReference>
<dbReference type="EMBL" id="CAJOBR010038942">
    <property type="protein sequence ID" value="CAF5020975.1"/>
    <property type="molecule type" value="Genomic_DNA"/>
</dbReference>